<feature type="compositionally biased region" description="Basic and acidic residues" evidence="5">
    <location>
        <begin position="836"/>
        <end position="867"/>
    </location>
</feature>
<dbReference type="InterPro" id="IPR025954">
    <property type="entry name" value="DBC1/CARP1_inactive_NUDIX"/>
</dbReference>
<feature type="coiled-coil region" evidence="4">
    <location>
        <begin position="1521"/>
        <end position="1551"/>
    </location>
</feature>
<dbReference type="PANTHER" id="PTHR14304">
    <property type="entry name" value="CELL DIVISION CYCLE AND APOPTOSIS REGULATOR PROTEIN"/>
    <property type="match status" value="1"/>
</dbReference>
<feature type="region of interest" description="Disordered" evidence="5">
    <location>
        <begin position="672"/>
        <end position="873"/>
    </location>
</feature>
<feature type="region of interest" description="Disordered" evidence="5">
    <location>
        <begin position="320"/>
        <end position="571"/>
    </location>
</feature>
<dbReference type="Gene3D" id="2.40.50.140">
    <property type="entry name" value="Nucleic acid-binding proteins"/>
    <property type="match status" value="1"/>
</dbReference>
<gene>
    <name evidence="7" type="primary">CCAR1_1</name>
    <name evidence="7" type="ORF">DERF_005529</name>
</gene>
<feature type="compositionally biased region" description="Basic and acidic residues" evidence="5">
    <location>
        <begin position="483"/>
        <end position="541"/>
    </location>
</feature>
<feature type="compositionally biased region" description="Low complexity" evidence="5">
    <location>
        <begin position="1604"/>
        <end position="1624"/>
    </location>
</feature>
<feature type="compositionally biased region" description="Polar residues" evidence="5">
    <location>
        <begin position="438"/>
        <end position="451"/>
    </location>
</feature>
<proteinExistence type="predicted"/>
<keyword evidence="7" id="KW-0131">Cell cycle</keyword>
<feature type="compositionally biased region" description="Low complexity" evidence="5">
    <location>
        <begin position="99"/>
        <end position="117"/>
    </location>
</feature>
<sequence>MLSAQQQQQSNNSQQSNLGPTKQSTGTITKILDNFGFIDDSVFFPLSVVKGGASQVKVGDKVFFECTYSKNLPFNWNATIVQPIHQQPSQQQPQPPPSLHQTSQSYQHTQSSPASLQQHHHQQSLHSVAPSHPSYNPSQTPPSSSSSSSLQSNTINSNTNNNPATQQQTNMYHSHNLPHQQQQQHVQPTNHPLSGGQLGYSSAVAGGHLGHPYHPQQQQQLSSLNSGQKPSPYGTASLQPPPSQPPQVYNPTVAYHPSATSGGIQSSQTTGSITSTNNSTVAAAAAAAAATVSPVDLAKAAAAVQQLSQYCTTANPVTNSTVGQQQSNPSGQYGSVGGGGGPGHHPGSLQYTSTPGSAFISSPFNQQSKPPTVPGTGGPSRQGSGRWDHQRDDPRTGGGGGLRGPSREDPRSANRFGSKPSRFSDAVPERFQPPPSQPLHQQGPNQPTNFGRSGPDYSLGANQRKLLQSTGGGGGGSLGDQHSFNEDRGRFQRDKDFRHDNRRGDRDPKQVDNNIHKNLERQNDSHRRENRRDHRERDRTSKRSISPSPSLTSNSTAGGTSNRRNESSSASNLMSYLPKRRYEPCNIPKSSIIKYDEYFNLHNFMFITLFFPMNRNRYNSTELKSRFGSNTVHVPSDLKEIIYDVENGFDLFNMPKPILYKIIVPVKKDTSSLHHHHKENSRISKSSQVTNNIKPTQKDKDTKEISKDENDKEKQSDKSQQQPKPQEEESSDKKMDEIGQNDKKIENEQQLQTDTSIKSASTMEVDQPPTTADASTIQTPEEEEVDKEEQDKEEESNDTEKQSIENQQSIKTENETNAKIDVDTDVDDNDDDEHEHDDKIKMKTNEEMKKCAESDESSKHKDGEKDTKHSKKSVKVLSHKFNVKVLLISLPSLAEIYERLFGSEFPGPQSGGGGHKSANHVGHFHKLFQLLVTRNSNDGYSLIGGKFQRDLDGYMDNDEPNLINTAIRIVWEQTGLNLSSCRQWRVFSTFIYNRDNSIDPLNSGYEVTKIYFPDIWSSFDSIYRPFKNDIEDSNNISIPTTTDLKSTTSKQTSDIKPESNESSTKSKVESKKVEQMETNTDDNVTVSLKLSSTDRVCIKDVPNEEKKEYIEKLLQTMAGLKVAELKNELEKFYIRFESRWKKEQLFQRLQQVCQESLRILSGEDSGHGHSIGIDGQQDLTIGKSEDINMIDDHYEENQSSPLNSQMDDNEDLILLSGQKRKLDDSKVANYDDDNLANGDDEDESKSKETIMKKSKSEQQHEQESNDSKIEESPFKQHKKQLMDNNFTAIPSSIKVKTGSGQQPLSIVTLQSALNPHRFDQFELIIVAEFIRDSLTMHFARYILSSIFECIQQQKSIIPATLPVAANTDTNSTSGRIPTPINYVHLAFSYFEKGHCGYMLADDLNTLLQSTGFIQSKKTFQSLVSSLLSLANIHISSSLMNERIMYIFFPQPSQLIPRQIHYPTVSYSSCSSTNRNMAIGSADNTKDQTLIIERNSIQYNVEELIKQSEQDQKIKVCLQDSMTQTTKKIAHLENYVQELETKQKKMTAATGRQNEELCAVKRDRDQIKSKYEQLKKFCLKSVNDLNGLMKTLEGSNDPIKSSMDTPTTTTATNSTSATTAAAATPEITSGTK</sequence>
<dbReference type="InterPro" id="IPR025223">
    <property type="entry name" value="S1-like_RNA-bd_dom"/>
</dbReference>
<keyword evidence="4" id="KW-0175">Coiled coil</keyword>
<comment type="caution">
    <text evidence="7">The sequence shown here is derived from an EMBL/GenBank/DDBJ whole genome shotgun (WGS) entry which is preliminary data.</text>
</comment>
<dbReference type="PANTHER" id="PTHR14304:SF11">
    <property type="entry name" value="SAP DOMAIN-CONTAINING PROTEIN"/>
    <property type="match status" value="1"/>
</dbReference>
<evidence type="ECO:0000256" key="3">
    <source>
        <dbReference type="ARBA" id="ARBA00022553"/>
    </source>
</evidence>
<feature type="compositionally biased region" description="Low complexity" evidence="5">
    <location>
        <begin position="1"/>
        <end position="17"/>
    </location>
</feature>
<dbReference type="SUPFAM" id="SSF55811">
    <property type="entry name" value="Nudix"/>
    <property type="match status" value="1"/>
</dbReference>
<feature type="compositionally biased region" description="Basic and acidic residues" evidence="5">
    <location>
        <begin position="386"/>
        <end position="395"/>
    </location>
</feature>
<evidence type="ECO:0000256" key="5">
    <source>
        <dbReference type="SAM" id="MobiDB-lite"/>
    </source>
</evidence>
<feature type="compositionally biased region" description="Basic and acidic residues" evidence="5">
    <location>
        <begin position="725"/>
        <end position="747"/>
    </location>
</feature>
<feature type="compositionally biased region" description="Acidic residues" evidence="5">
    <location>
        <begin position="823"/>
        <end position="835"/>
    </location>
</feature>
<feature type="region of interest" description="Disordered" evidence="5">
    <location>
        <begin position="1225"/>
        <end position="1274"/>
    </location>
</feature>
<feature type="compositionally biased region" description="Acidic residues" evidence="5">
    <location>
        <begin position="1230"/>
        <end position="1243"/>
    </location>
</feature>
<evidence type="ECO:0000259" key="6">
    <source>
        <dbReference type="SMART" id="SM01122"/>
    </source>
</evidence>
<feature type="region of interest" description="Disordered" evidence="5">
    <location>
        <begin position="1034"/>
        <end position="1079"/>
    </location>
</feature>
<feature type="region of interest" description="Disordered" evidence="5">
    <location>
        <begin position="85"/>
        <end position="273"/>
    </location>
</feature>
<dbReference type="SMART" id="SM01122">
    <property type="entry name" value="DBC1"/>
    <property type="match status" value="1"/>
</dbReference>
<feature type="compositionally biased region" description="Low complexity" evidence="5">
    <location>
        <begin position="543"/>
        <end position="556"/>
    </location>
</feature>
<evidence type="ECO:0000256" key="2">
    <source>
        <dbReference type="ARBA" id="ARBA00022490"/>
    </source>
</evidence>
<reference evidence="7" key="2">
    <citation type="journal article" date="2022" name="Res Sq">
        <title>Comparative Genomics Reveals Insights into the Divergent Evolution of Astigmatic Mites and Household Pest Adaptations.</title>
        <authorList>
            <person name="Xiong Q."/>
            <person name="Wan A.T.-Y."/>
            <person name="Liu X.-Y."/>
            <person name="Fung C.S.-H."/>
            <person name="Xiao X."/>
            <person name="Malainual N."/>
            <person name="Hou J."/>
            <person name="Wang L."/>
            <person name="Wang M."/>
            <person name="Yang K."/>
            <person name="Cui Y."/>
            <person name="Leung E."/>
            <person name="Nong W."/>
            <person name="Shin S.-K."/>
            <person name="Au S."/>
            <person name="Jeong K.Y."/>
            <person name="Chew F.T."/>
            <person name="Hui J."/>
            <person name="Leung T.F."/>
            <person name="Tungtrongchitr A."/>
            <person name="Zhong N."/>
            <person name="Liu Z."/>
            <person name="Tsui S."/>
        </authorList>
    </citation>
    <scope>NUCLEOTIDE SEQUENCE</scope>
    <source>
        <strain evidence="7">Derf</strain>
        <tissue evidence="7">Whole organism</tissue>
    </source>
</reference>
<keyword evidence="7" id="KW-0132">Cell division</keyword>
<feature type="compositionally biased region" description="Acidic residues" evidence="5">
    <location>
        <begin position="780"/>
        <end position="797"/>
    </location>
</feature>
<dbReference type="GO" id="GO:0005634">
    <property type="term" value="C:nucleus"/>
    <property type="evidence" value="ECO:0007669"/>
    <property type="project" value="TreeGrafter"/>
</dbReference>
<dbReference type="InterPro" id="IPR015797">
    <property type="entry name" value="NUDIX_hydrolase-like_dom_sf"/>
</dbReference>
<feature type="compositionally biased region" description="Low complexity" evidence="5">
    <location>
        <begin position="133"/>
        <end position="170"/>
    </location>
</feature>
<feature type="compositionally biased region" description="Gly residues" evidence="5">
    <location>
        <begin position="334"/>
        <end position="344"/>
    </location>
</feature>
<dbReference type="Pfam" id="PF14443">
    <property type="entry name" value="DBC1"/>
    <property type="match status" value="1"/>
</dbReference>
<keyword evidence="3" id="KW-0597">Phosphoprotein</keyword>
<feature type="compositionally biased region" description="Basic and acidic residues" evidence="5">
    <location>
        <begin position="812"/>
        <end position="822"/>
    </location>
</feature>
<dbReference type="Proteomes" id="UP000790347">
    <property type="component" value="Unassembled WGS sequence"/>
</dbReference>
<dbReference type="GO" id="GO:0051301">
    <property type="term" value="P:cell division"/>
    <property type="evidence" value="ECO:0007669"/>
    <property type="project" value="UniProtKB-KW"/>
</dbReference>
<dbReference type="InterPro" id="IPR012340">
    <property type="entry name" value="NA-bd_OB-fold"/>
</dbReference>
<feature type="compositionally biased region" description="Basic and acidic residues" evidence="5">
    <location>
        <begin position="1053"/>
        <end position="1075"/>
    </location>
</feature>
<feature type="compositionally biased region" description="Polar residues" evidence="5">
    <location>
        <begin position="349"/>
        <end position="370"/>
    </location>
</feature>
<keyword evidence="2" id="KW-0963">Cytoplasm</keyword>
<dbReference type="InterPro" id="IPR025224">
    <property type="entry name" value="CCAR1/CCAR2"/>
</dbReference>
<feature type="compositionally biased region" description="Polar residues" evidence="5">
    <location>
        <begin position="748"/>
        <end position="779"/>
    </location>
</feature>
<feature type="region of interest" description="Disordered" evidence="5">
    <location>
        <begin position="1591"/>
        <end position="1631"/>
    </location>
</feature>
<feature type="compositionally biased region" description="Low complexity" evidence="5">
    <location>
        <begin position="260"/>
        <end position="273"/>
    </location>
</feature>
<feature type="compositionally biased region" description="Basic and acidic residues" evidence="5">
    <location>
        <begin position="696"/>
        <end position="717"/>
    </location>
</feature>
<evidence type="ECO:0000313" key="8">
    <source>
        <dbReference type="Proteomes" id="UP000790347"/>
    </source>
</evidence>
<protein>
    <submittedName>
        <fullName evidence="7">Cell division cycle and apoptosis regulator protein 1, variant 2</fullName>
    </submittedName>
</protein>
<dbReference type="GO" id="GO:0005737">
    <property type="term" value="C:cytoplasm"/>
    <property type="evidence" value="ECO:0007669"/>
    <property type="project" value="UniProtKB-SubCell"/>
</dbReference>
<feature type="compositionally biased region" description="Polar residues" evidence="5">
    <location>
        <begin position="683"/>
        <end position="695"/>
    </location>
</feature>
<name>A0A922I5U0_DERFA</name>
<comment type="subcellular location">
    <subcellularLocation>
        <location evidence="1">Cytoplasm</location>
    </subcellularLocation>
</comment>
<organism evidence="7 8">
    <name type="scientific">Dermatophagoides farinae</name>
    <name type="common">American house dust mite</name>
    <dbReference type="NCBI Taxonomy" id="6954"/>
    <lineage>
        <taxon>Eukaryota</taxon>
        <taxon>Metazoa</taxon>
        <taxon>Ecdysozoa</taxon>
        <taxon>Arthropoda</taxon>
        <taxon>Chelicerata</taxon>
        <taxon>Arachnida</taxon>
        <taxon>Acari</taxon>
        <taxon>Acariformes</taxon>
        <taxon>Sarcoptiformes</taxon>
        <taxon>Astigmata</taxon>
        <taxon>Psoroptidia</taxon>
        <taxon>Analgoidea</taxon>
        <taxon>Pyroglyphidae</taxon>
        <taxon>Dermatophagoidinae</taxon>
        <taxon>Dermatophagoides</taxon>
    </lineage>
</organism>
<evidence type="ECO:0000256" key="1">
    <source>
        <dbReference type="ARBA" id="ARBA00004496"/>
    </source>
</evidence>
<keyword evidence="8" id="KW-1185">Reference proteome</keyword>
<feature type="region of interest" description="Disordered" evidence="5">
    <location>
        <begin position="1"/>
        <end position="25"/>
    </location>
</feature>
<feature type="compositionally biased region" description="Low complexity" evidence="5">
    <location>
        <begin position="210"/>
        <end position="228"/>
    </location>
</feature>
<accession>A0A922I5U0</accession>
<feature type="compositionally biased region" description="Basic and acidic residues" evidence="5">
    <location>
        <begin position="1244"/>
        <end position="1274"/>
    </location>
</feature>
<dbReference type="GO" id="GO:0006355">
    <property type="term" value="P:regulation of DNA-templated transcription"/>
    <property type="evidence" value="ECO:0007669"/>
    <property type="project" value="InterPro"/>
</dbReference>
<dbReference type="Pfam" id="PF14444">
    <property type="entry name" value="S1-like"/>
    <property type="match status" value="1"/>
</dbReference>
<feature type="compositionally biased region" description="Polar residues" evidence="5">
    <location>
        <begin position="1034"/>
        <end position="1052"/>
    </location>
</feature>
<reference evidence="7" key="1">
    <citation type="submission" date="2013-05" db="EMBL/GenBank/DDBJ databases">
        <authorList>
            <person name="Yim A.K.Y."/>
            <person name="Chan T.F."/>
            <person name="Ji K.M."/>
            <person name="Liu X.Y."/>
            <person name="Zhou J.W."/>
            <person name="Li R.Q."/>
            <person name="Yang K.Y."/>
            <person name="Li J."/>
            <person name="Li M."/>
            <person name="Law P.T.W."/>
            <person name="Wu Y.L."/>
            <person name="Cai Z.L."/>
            <person name="Qin H."/>
            <person name="Bao Y."/>
            <person name="Leung R.K.K."/>
            <person name="Ng P.K.S."/>
            <person name="Zou J."/>
            <person name="Zhong X.J."/>
            <person name="Ran P.X."/>
            <person name="Zhong N.S."/>
            <person name="Liu Z.G."/>
            <person name="Tsui S.K.W."/>
        </authorList>
    </citation>
    <scope>NUCLEOTIDE SEQUENCE</scope>
    <source>
        <strain evidence="7">Derf</strain>
        <tissue evidence="7">Whole organism</tissue>
    </source>
</reference>
<dbReference type="EMBL" id="ASGP02000002">
    <property type="protein sequence ID" value="KAH9521915.1"/>
    <property type="molecule type" value="Genomic_DNA"/>
</dbReference>
<evidence type="ECO:0000313" key="7">
    <source>
        <dbReference type="EMBL" id="KAH9521915.1"/>
    </source>
</evidence>
<dbReference type="SUPFAM" id="SSF50249">
    <property type="entry name" value="Nucleic acid-binding proteins"/>
    <property type="match status" value="1"/>
</dbReference>
<feature type="domain" description="DBC1/CARP1 catalytically inactive NUDIX hydrolase" evidence="6">
    <location>
        <begin position="921"/>
        <end position="1041"/>
    </location>
</feature>
<evidence type="ECO:0000256" key="4">
    <source>
        <dbReference type="SAM" id="Coils"/>
    </source>
</evidence>